<keyword evidence="2" id="KW-0645">Protease</keyword>
<evidence type="ECO:0000259" key="8">
    <source>
        <dbReference type="PROSITE" id="PS50249"/>
    </source>
</evidence>
<dbReference type="SUPFAM" id="SSF47781">
    <property type="entry name" value="RuvA domain 2-like"/>
    <property type="match status" value="1"/>
</dbReference>
<evidence type="ECO:0000256" key="1">
    <source>
        <dbReference type="ARBA" id="ARBA00010243"/>
    </source>
</evidence>
<comment type="similarity">
    <text evidence="1 7">Belongs to the UPF0758 family.</text>
</comment>
<keyword evidence="5" id="KW-0862">Zinc</keyword>
<dbReference type="PROSITE" id="PS01302">
    <property type="entry name" value="UPF0758"/>
    <property type="match status" value="1"/>
</dbReference>
<dbReference type="InterPro" id="IPR020891">
    <property type="entry name" value="UPF0758_CS"/>
</dbReference>
<dbReference type="GO" id="GO:0008237">
    <property type="term" value="F:metallopeptidase activity"/>
    <property type="evidence" value="ECO:0007669"/>
    <property type="project" value="UniProtKB-KW"/>
</dbReference>
<dbReference type="RefSeq" id="WP_014372921.1">
    <property type="nucleotide sequence ID" value="NZ_AP018492.1"/>
</dbReference>
<dbReference type="PANTHER" id="PTHR30471:SF3">
    <property type="entry name" value="UPF0758 PROTEIN YEES-RELATED"/>
    <property type="match status" value="1"/>
</dbReference>
<dbReference type="GO" id="GO:0006508">
    <property type="term" value="P:proteolysis"/>
    <property type="evidence" value="ECO:0007669"/>
    <property type="project" value="UniProtKB-KW"/>
</dbReference>
<dbReference type="InterPro" id="IPR037518">
    <property type="entry name" value="MPN"/>
</dbReference>
<dbReference type="EMBL" id="AP018492">
    <property type="protein sequence ID" value="BBC60336.1"/>
    <property type="molecule type" value="Genomic_DNA"/>
</dbReference>
<evidence type="ECO:0000256" key="7">
    <source>
        <dbReference type="RuleBase" id="RU003797"/>
    </source>
</evidence>
<name>A0A2Z5Y0M6_9ENTE</name>
<sequence length="239" mass="27556">MNFSKKLLVREVPKDCLPRERMETVGEKSLSNQELLAILLRTGSKDKHVMKLSLEILTYFEHMHRLKEASLNEMMKIKGVGKIKAIELRAAIEFGCRIYQSTQIKYGKISSSHQIAQVLIHELRGMQQEHLICMYLNTKNEVIKKETIFKGSLNQSIAHPREVFKGAVKYSAARILIAHNHPSGDPVPSNQDIQFTKRIEYCGKMMGIELLDHLIIGEKTYISLREEQFFGEKQQFLQN</sequence>
<gene>
    <name evidence="9" type="ORF">DAT561_0168</name>
</gene>
<dbReference type="InterPro" id="IPR001405">
    <property type="entry name" value="UPF0758"/>
</dbReference>
<proteinExistence type="inferred from homology"/>
<dbReference type="GeneID" id="57042735"/>
<dbReference type="Gene3D" id="3.40.140.10">
    <property type="entry name" value="Cytidine Deaminase, domain 2"/>
    <property type="match status" value="1"/>
</dbReference>
<dbReference type="NCBIfam" id="TIGR00608">
    <property type="entry name" value="radc"/>
    <property type="match status" value="1"/>
</dbReference>
<organism evidence="9 10">
    <name type="scientific">Melissococcus plutonius</name>
    <dbReference type="NCBI Taxonomy" id="33970"/>
    <lineage>
        <taxon>Bacteria</taxon>
        <taxon>Bacillati</taxon>
        <taxon>Bacillota</taxon>
        <taxon>Bacilli</taxon>
        <taxon>Lactobacillales</taxon>
        <taxon>Enterococcaceae</taxon>
        <taxon>Melissococcus</taxon>
    </lineage>
</organism>
<dbReference type="Pfam" id="PF04002">
    <property type="entry name" value="RadC"/>
    <property type="match status" value="1"/>
</dbReference>
<dbReference type="Pfam" id="PF20582">
    <property type="entry name" value="UPF0758_N"/>
    <property type="match status" value="1"/>
</dbReference>
<evidence type="ECO:0000313" key="9">
    <source>
        <dbReference type="EMBL" id="BBC60336.1"/>
    </source>
</evidence>
<dbReference type="InterPro" id="IPR046778">
    <property type="entry name" value="UPF0758_N"/>
</dbReference>
<evidence type="ECO:0000256" key="3">
    <source>
        <dbReference type="ARBA" id="ARBA00022723"/>
    </source>
</evidence>
<reference evidence="9 10" key="1">
    <citation type="submission" date="2018-01" db="EMBL/GenBank/DDBJ databases">
        <title>Whole genome sequence of Melissococcus plutonius DAT561.</title>
        <authorList>
            <person name="Okumura K."/>
            <person name="Takamatsu D."/>
            <person name="Okura M."/>
        </authorList>
    </citation>
    <scope>NUCLEOTIDE SEQUENCE [LARGE SCALE GENOMIC DNA]</scope>
    <source>
        <strain evidence="9 10">DAT561</strain>
    </source>
</reference>
<protein>
    <submittedName>
        <fullName evidence="9">DNA repair protein RadC</fullName>
    </submittedName>
</protein>
<keyword evidence="3" id="KW-0479">Metal-binding</keyword>
<dbReference type="Proteomes" id="UP000269226">
    <property type="component" value="Chromosome"/>
</dbReference>
<dbReference type="PROSITE" id="PS50249">
    <property type="entry name" value="MPN"/>
    <property type="match status" value="1"/>
</dbReference>
<evidence type="ECO:0000256" key="5">
    <source>
        <dbReference type="ARBA" id="ARBA00022833"/>
    </source>
</evidence>
<dbReference type="InterPro" id="IPR025657">
    <property type="entry name" value="RadC_JAB"/>
</dbReference>
<keyword evidence="4" id="KW-0378">Hydrolase</keyword>
<keyword evidence="6" id="KW-0482">Metalloprotease</keyword>
<dbReference type="AlphaFoldDB" id="A0A2Z5Y0M6"/>
<dbReference type="NCBIfam" id="NF000642">
    <property type="entry name" value="PRK00024.1"/>
    <property type="match status" value="1"/>
</dbReference>
<dbReference type="CDD" id="cd08071">
    <property type="entry name" value="MPN_DUF2466"/>
    <property type="match status" value="1"/>
</dbReference>
<feature type="domain" description="MPN" evidence="8">
    <location>
        <begin position="108"/>
        <end position="230"/>
    </location>
</feature>
<evidence type="ECO:0000256" key="4">
    <source>
        <dbReference type="ARBA" id="ARBA00022801"/>
    </source>
</evidence>
<dbReference type="GO" id="GO:0046872">
    <property type="term" value="F:metal ion binding"/>
    <property type="evidence" value="ECO:0007669"/>
    <property type="project" value="UniProtKB-KW"/>
</dbReference>
<dbReference type="PANTHER" id="PTHR30471">
    <property type="entry name" value="DNA REPAIR PROTEIN RADC"/>
    <property type="match status" value="1"/>
</dbReference>
<evidence type="ECO:0000256" key="2">
    <source>
        <dbReference type="ARBA" id="ARBA00022670"/>
    </source>
</evidence>
<dbReference type="InterPro" id="IPR010994">
    <property type="entry name" value="RuvA_2-like"/>
</dbReference>
<accession>A0A2Z5Y0M6</accession>
<evidence type="ECO:0000313" key="10">
    <source>
        <dbReference type="Proteomes" id="UP000269226"/>
    </source>
</evidence>
<evidence type="ECO:0000256" key="6">
    <source>
        <dbReference type="ARBA" id="ARBA00023049"/>
    </source>
</evidence>